<gene>
    <name evidence="1" type="ORF">WKI68_24230</name>
</gene>
<dbReference type="Pfam" id="PF19691">
    <property type="entry name" value="DUF6192"/>
    <property type="match status" value="1"/>
</dbReference>
<proteinExistence type="predicted"/>
<sequence length="53" mass="6238">MTTGLRRRREITEQVSREETARVVEELTRDEFIATEVTTRLSRRPGRRLQGHG</sequence>
<evidence type="ECO:0000313" key="2">
    <source>
        <dbReference type="Proteomes" id="UP001382904"/>
    </source>
</evidence>
<keyword evidence="2" id="KW-1185">Reference proteome</keyword>
<accession>A0ABU8U6X5</accession>
<comment type="caution">
    <text evidence="1">The sequence shown here is derived from an EMBL/GenBank/DDBJ whole genome shotgun (WGS) entry which is preliminary data.</text>
</comment>
<dbReference type="InterPro" id="IPR045683">
    <property type="entry name" value="DUF6192"/>
</dbReference>
<name>A0ABU8U6X5_9ACTN</name>
<evidence type="ECO:0000313" key="1">
    <source>
        <dbReference type="EMBL" id="MEJ8643639.1"/>
    </source>
</evidence>
<protein>
    <submittedName>
        <fullName evidence="1">DUF6192 family protein</fullName>
    </submittedName>
</protein>
<organism evidence="1 2">
    <name type="scientific">Streptomyces caledonius</name>
    <dbReference type="NCBI Taxonomy" id="3134107"/>
    <lineage>
        <taxon>Bacteria</taxon>
        <taxon>Bacillati</taxon>
        <taxon>Actinomycetota</taxon>
        <taxon>Actinomycetes</taxon>
        <taxon>Kitasatosporales</taxon>
        <taxon>Streptomycetaceae</taxon>
        <taxon>Streptomyces</taxon>
    </lineage>
</organism>
<dbReference type="Proteomes" id="UP001382904">
    <property type="component" value="Unassembled WGS sequence"/>
</dbReference>
<dbReference type="EMBL" id="JBBKAM010000002">
    <property type="protein sequence ID" value="MEJ8643639.1"/>
    <property type="molecule type" value="Genomic_DNA"/>
</dbReference>
<reference evidence="1 2" key="1">
    <citation type="submission" date="2024-03" db="EMBL/GenBank/DDBJ databases">
        <title>Novel Streptomyces species of biotechnological and ecological value are a feature of Machair soil.</title>
        <authorList>
            <person name="Prole J.R."/>
            <person name="Goodfellow M."/>
            <person name="Allenby N."/>
            <person name="Ward A.C."/>
        </authorList>
    </citation>
    <scope>NUCLEOTIDE SEQUENCE [LARGE SCALE GENOMIC DNA]</scope>
    <source>
        <strain evidence="1 2">MS1.HAVA.3</strain>
    </source>
</reference>